<comment type="similarity">
    <text evidence="5 6">Belongs to the FtsA/MreB family.</text>
</comment>
<gene>
    <name evidence="5" type="primary">ftsA</name>
    <name evidence="9" type="ORF">GGQ57_002904</name>
</gene>
<dbReference type="Pfam" id="PF14450">
    <property type="entry name" value="FtsA"/>
    <property type="match status" value="1"/>
</dbReference>
<evidence type="ECO:0000256" key="7">
    <source>
        <dbReference type="SAM" id="MobiDB-lite"/>
    </source>
</evidence>
<evidence type="ECO:0000256" key="3">
    <source>
        <dbReference type="ARBA" id="ARBA00023136"/>
    </source>
</evidence>
<comment type="function">
    <text evidence="5 6">Cell division protein that is involved in the assembly of the Z ring. May serve as a membrane anchor for the Z ring.</text>
</comment>
<accession>A0ABR6KNC2</accession>
<feature type="region of interest" description="Disordered" evidence="7">
    <location>
        <begin position="394"/>
        <end position="431"/>
    </location>
</feature>
<evidence type="ECO:0000256" key="6">
    <source>
        <dbReference type="PIRNR" id="PIRNR003101"/>
    </source>
</evidence>
<protein>
    <recommendedName>
        <fullName evidence="5 6">Cell division protein FtsA</fullName>
    </recommendedName>
</protein>
<reference evidence="9 10" key="1">
    <citation type="submission" date="2020-08" db="EMBL/GenBank/DDBJ databases">
        <title>Genomic Encyclopedia of Type Strains, Phase IV (KMG-IV): sequencing the most valuable type-strain genomes for metagenomic binning, comparative biology and taxonomic classification.</title>
        <authorList>
            <person name="Goeker M."/>
        </authorList>
    </citation>
    <scope>NUCLEOTIDE SEQUENCE [LARGE SCALE GENOMIC DNA]</scope>
    <source>
        <strain evidence="9 10">DSM 102983</strain>
    </source>
</reference>
<dbReference type="InterPro" id="IPR050696">
    <property type="entry name" value="FtsA/MreB"/>
</dbReference>
<evidence type="ECO:0000256" key="4">
    <source>
        <dbReference type="ARBA" id="ARBA00023306"/>
    </source>
</evidence>
<sequence>MAYTDFIAAIDLGSSHMVGMVGTKSPTGALSIIAYEVENSATCIRRGCVYNVEETANKIKRLILKLENKLNGAKVGKVYVGIGGQSLRSIDHTVPRILGTDGVVTEEIIKGLYEECCNYHPDMLDVLAAVSPTYVLDDKPEPNPVGIPCTRIEARYKLIVGRPSLKRYVVNSIADRAKIEIADIVVSPLALADVVLTDNEKDLGCALIGFGAGVTTLTVYKGGQLVNLSVIPFGGNLITRDITSLHLVEAEAERVKLTYGSALMEKDNDLSIQVSSADGMGLREVKLADLNNVIEARMKEILENVYARLEATGLMNSLGAGIIITGGGAALKNLPEVIRERLKMDVRYSAVRKGIVESGEMIANNPEYAVAVGLLARGTENCALYIPPKVEPIPEKKEEEPVVEEPKRAPEPPKKKPEKKKGPGLFGRLTKGIDTFGKSLFDDEDDIK</sequence>
<evidence type="ECO:0000256" key="1">
    <source>
        <dbReference type="ARBA" id="ARBA00022475"/>
    </source>
</evidence>
<dbReference type="Proteomes" id="UP000533637">
    <property type="component" value="Unassembled WGS sequence"/>
</dbReference>
<dbReference type="InterPro" id="IPR043129">
    <property type="entry name" value="ATPase_NBD"/>
</dbReference>
<dbReference type="PANTHER" id="PTHR32432:SF4">
    <property type="entry name" value="CELL DIVISION PROTEIN FTSA"/>
    <property type="match status" value="1"/>
</dbReference>
<keyword evidence="10" id="KW-1185">Reference proteome</keyword>
<proteinExistence type="inferred from homology"/>
<dbReference type="InterPro" id="IPR020823">
    <property type="entry name" value="Cell_div_FtsA"/>
</dbReference>
<dbReference type="Gene3D" id="3.30.420.40">
    <property type="match status" value="1"/>
</dbReference>
<keyword evidence="1 5" id="KW-1003">Cell membrane</keyword>
<comment type="subcellular location">
    <subcellularLocation>
        <location evidence="5">Cell membrane</location>
        <topology evidence="5">Peripheral membrane protein</topology>
        <orientation evidence="5">Cytoplasmic side</orientation>
    </subcellularLocation>
    <text evidence="5">Localizes to the Z ring in an FtsZ-dependent manner. Targeted to the membrane through a conserved C-terminal amphipathic helix.</text>
</comment>
<dbReference type="InterPro" id="IPR003494">
    <property type="entry name" value="SHS2_FtsA"/>
</dbReference>
<keyword evidence="3 5" id="KW-0472">Membrane</keyword>
<dbReference type="PANTHER" id="PTHR32432">
    <property type="entry name" value="CELL DIVISION PROTEIN FTSA-RELATED"/>
    <property type="match status" value="1"/>
</dbReference>
<evidence type="ECO:0000256" key="2">
    <source>
        <dbReference type="ARBA" id="ARBA00022618"/>
    </source>
</evidence>
<evidence type="ECO:0000256" key="5">
    <source>
        <dbReference type="HAMAP-Rule" id="MF_02033"/>
    </source>
</evidence>
<dbReference type="NCBIfam" id="TIGR01174">
    <property type="entry name" value="ftsA"/>
    <property type="match status" value="1"/>
</dbReference>
<evidence type="ECO:0000313" key="9">
    <source>
        <dbReference type="EMBL" id="MBB4622995.1"/>
    </source>
</evidence>
<keyword evidence="2 5" id="KW-0132">Cell division</keyword>
<feature type="compositionally biased region" description="Basic and acidic residues" evidence="7">
    <location>
        <begin position="394"/>
        <end position="415"/>
    </location>
</feature>
<dbReference type="GO" id="GO:0051301">
    <property type="term" value="P:cell division"/>
    <property type="evidence" value="ECO:0007669"/>
    <property type="project" value="UniProtKB-KW"/>
</dbReference>
<dbReference type="RefSeq" id="WP_122351851.1">
    <property type="nucleotide sequence ID" value="NZ_BMPB01000005.1"/>
</dbReference>
<organism evidence="9 10">
    <name type="scientific">Parabacteroides faecis</name>
    <dbReference type="NCBI Taxonomy" id="1217282"/>
    <lineage>
        <taxon>Bacteria</taxon>
        <taxon>Pseudomonadati</taxon>
        <taxon>Bacteroidota</taxon>
        <taxon>Bacteroidia</taxon>
        <taxon>Bacteroidales</taxon>
        <taxon>Tannerellaceae</taxon>
        <taxon>Parabacteroides</taxon>
    </lineage>
</organism>
<name>A0ABR6KNC2_9BACT</name>
<comment type="subunit">
    <text evidence="5">Self-interacts. Interacts with FtsZ.</text>
</comment>
<dbReference type="SMART" id="SM00842">
    <property type="entry name" value="FtsA"/>
    <property type="match status" value="1"/>
</dbReference>
<comment type="caution">
    <text evidence="9">The sequence shown here is derived from an EMBL/GenBank/DDBJ whole genome shotgun (WGS) entry which is preliminary data.</text>
</comment>
<dbReference type="PIRSF" id="PIRSF003101">
    <property type="entry name" value="FtsA"/>
    <property type="match status" value="1"/>
</dbReference>
<evidence type="ECO:0000259" key="8">
    <source>
        <dbReference type="SMART" id="SM00842"/>
    </source>
</evidence>
<keyword evidence="4 5" id="KW-0131">Cell cycle</keyword>
<dbReference type="SUPFAM" id="SSF53067">
    <property type="entry name" value="Actin-like ATPase domain"/>
    <property type="match status" value="2"/>
</dbReference>
<dbReference type="EMBL" id="JACHOC010000005">
    <property type="protein sequence ID" value="MBB4622995.1"/>
    <property type="molecule type" value="Genomic_DNA"/>
</dbReference>
<evidence type="ECO:0000313" key="10">
    <source>
        <dbReference type="Proteomes" id="UP000533637"/>
    </source>
</evidence>
<dbReference type="HAMAP" id="MF_02033">
    <property type="entry name" value="FtsA"/>
    <property type="match status" value="1"/>
</dbReference>
<feature type="domain" description="SHS2" evidence="8">
    <location>
        <begin position="7"/>
        <end position="195"/>
    </location>
</feature>